<accession>A0A067D3I3</accession>
<feature type="binding site" evidence="1">
    <location>
        <begin position="118"/>
        <end position="125"/>
    </location>
    <ligand>
        <name>ATP</name>
        <dbReference type="ChEBI" id="CHEBI:30616"/>
    </ligand>
</feature>
<dbReference type="InterPro" id="IPR027640">
    <property type="entry name" value="Kinesin-like_fam"/>
</dbReference>
<dbReference type="PROSITE" id="PS50067">
    <property type="entry name" value="KINESIN_MOTOR_2"/>
    <property type="match status" value="1"/>
</dbReference>
<keyword evidence="1" id="KW-0067">ATP-binding</keyword>
<dbReference type="OMA" id="CKCHIRE"/>
<dbReference type="EMBL" id="KK583192">
    <property type="protein sequence ID" value="KDO33577.1"/>
    <property type="molecule type" value="Genomic_DNA"/>
</dbReference>
<protein>
    <recommendedName>
        <fullName evidence="2">Kinesin motor domain-containing protein</fullName>
    </recommendedName>
</protein>
<dbReference type="GO" id="GO:0016887">
    <property type="term" value="F:ATP hydrolysis activity"/>
    <property type="evidence" value="ECO:0007669"/>
    <property type="project" value="TreeGrafter"/>
</dbReference>
<dbReference type="VEuPathDB" id="FungiDB:SPRG_19207"/>
<proteinExistence type="inferred from homology"/>
<dbReference type="GO" id="GO:0003777">
    <property type="term" value="F:microtubule motor activity"/>
    <property type="evidence" value="ECO:0007669"/>
    <property type="project" value="InterPro"/>
</dbReference>
<keyword evidence="1" id="KW-0547">Nucleotide-binding</keyword>
<dbReference type="RefSeq" id="XP_012195630.1">
    <property type="nucleotide sequence ID" value="XM_012340240.1"/>
</dbReference>
<dbReference type="Pfam" id="PF00225">
    <property type="entry name" value="Kinesin"/>
    <property type="match status" value="2"/>
</dbReference>
<dbReference type="GO" id="GO:0005524">
    <property type="term" value="F:ATP binding"/>
    <property type="evidence" value="ECO:0007669"/>
    <property type="project" value="UniProtKB-UniRule"/>
</dbReference>
<sequence length="461" mass="49835">MPSPAKKSALRSPRVKVFLRIRPVVPSEASDALLTLETLAPSQLTLTTPHCPNDDIEFVEVLDGLVVPKSQPVKSRTFRGLSGTFREASTNADIYAAVVAPLVDEALAGRAACCFAYGHTGSGKTHTILGYNDEPGLYRLASHALFAAIAAANELIDVDADRLHVQVRFNEIYNGDVYDLLNDRAKCFVREDELGKVHIRSATTTGDDGLVYTSSSTTKAASSLDDLTAIVADGLATRKTGNSNVHAQSSRSHAVLEVEIVTDRLLGMRSALALMQAETTSIGHTRDSLDMAIFLRQHDKLEGKWVRKPNATSPTPDEVATLDELNTRFLAKQDEMQDMLAAIQELHRQENEVGGALLFVDLAGSEYAGSASDGIVKSETEQNECREINKSLSALQSCFRAQAKGLASGTTYRSSKLTMVLRDHLRSAGSTTRMIATLSPSSAHTTQTIQTLQYAQMVGQA</sequence>
<reference evidence="3 4" key="1">
    <citation type="journal article" date="2013" name="PLoS Genet.">
        <title>Distinctive expansion of potential virulence genes in the genome of the oomycete fish pathogen Saprolegnia parasitica.</title>
        <authorList>
            <person name="Jiang R.H."/>
            <person name="de Bruijn I."/>
            <person name="Haas B.J."/>
            <person name="Belmonte R."/>
            <person name="Lobach L."/>
            <person name="Christie J."/>
            <person name="van den Ackerveken G."/>
            <person name="Bottin A."/>
            <person name="Bulone V."/>
            <person name="Diaz-Moreno S.M."/>
            <person name="Dumas B."/>
            <person name="Fan L."/>
            <person name="Gaulin E."/>
            <person name="Govers F."/>
            <person name="Grenville-Briggs L.J."/>
            <person name="Horner N.R."/>
            <person name="Levin J.Z."/>
            <person name="Mammella M."/>
            <person name="Meijer H.J."/>
            <person name="Morris P."/>
            <person name="Nusbaum C."/>
            <person name="Oome S."/>
            <person name="Phillips A.J."/>
            <person name="van Rooyen D."/>
            <person name="Rzeszutek E."/>
            <person name="Saraiva M."/>
            <person name="Secombes C.J."/>
            <person name="Seidl M.F."/>
            <person name="Snel B."/>
            <person name="Stassen J.H."/>
            <person name="Sykes S."/>
            <person name="Tripathy S."/>
            <person name="van den Berg H."/>
            <person name="Vega-Arreguin J.C."/>
            <person name="Wawra S."/>
            <person name="Young S.K."/>
            <person name="Zeng Q."/>
            <person name="Dieguez-Uribeondo J."/>
            <person name="Russ C."/>
            <person name="Tyler B.M."/>
            <person name="van West P."/>
        </authorList>
    </citation>
    <scope>NUCLEOTIDE SEQUENCE [LARGE SCALE GENOMIC DNA]</scope>
    <source>
        <strain evidence="3 4">CBS 223.65</strain>
    </source>
</reference>
<dbReference type="PRINTS" id="PR00380">
    <property type="entry name" value="KINESINHEAVY"/>
</dbReference>
<evidence type="ECO:0000259" key="2">
    <source>
        <dbReference type="PROSITE" id="PS50067"/>
    </source>
</evidence>
<dbReference type="SUPFAM" id="SSF52540">
    <property type="entry name" value="P-loop containing nucleoside triphosphate hydrolases"/>
    <property type="match status" value="1"/>
</dbReference>
<dbReference type="PANTHER" id="PTHR24115">
    <property type="entry name" value="KINESIN-RELATED"/>
    <property type="match status" value="1"/>
</dbReference>
<dbReference type="SMART" id="SM00129">
    <property type="entry name" value="KISc"/>
    <property type="match status" value="1"/>
</dbReference>
<organism evidence="3 4">
    <name type="scientific">Saprolegnia parasitica (strain CBS 223.65)</name>
    <dbReference type="NCBI Taxonomy" id="695850"/>
    <lineage>
        <taxon>Eukaryota</taxon>
        <taxon>Sar</taxon>
        <taxon>Stramenopiles</taxon>
        <taxon>Oomycota</taxon>
        <taxon>Saprolegniomycetes</taxon>
        <taxon>Saprolegniales</taxon>
        <taxon>Saprolegniaceae</taxon>
        <taxon>Saprolegnia</taxon>
    </lineage>
</organism>
<dbReference type="InterPro" id="IPR027417">
    <property type="entry name" value="P-loop_NTPase"/>
</dbReference>
<gene>
    <name evidence="3" type="ORF">SPRG_19207</name>
</gene>
<keyword evidence="4" id="KW-1185">Reference proteome</keyword>
<dbReference type="STRING" id="695850.A0A067D3I3"/>
<dbReference type="InterPro" id="IPR036961">
    <property type="entry name" value="Kinesin_motor_dom_sf"/>
</dbReference>
<dbReference type="GeneID" id="24140631"/>
<dbReference type="InterPro" id="IPR001752">
    <property type="entry name" value="Kinesin_motor_dom"/>
</dbReference>
<dbReference type="AlphaFoldDB" id="A0A067D3I3"/>
<dbReference type="GO" id="GO:0005874">
    <property type="term" value="C:microtubule"/>
    <property type="evidence" value="ECO:0007669"/>
    <property type="project" value="TreeGrafter"/>
</dbReference>
<dbReference type="OrthoDB" id="3176171at2759"/>
<evidence type="ECO:0000256" key="1">
    <source>
        <dbReference type="PROSITE-ProRule" id="PRU00283"/>
    </source>
</evidence>
<feature type="domain" description="Kinesin motor" evidence="2">
    <location>
        <begin position="14"/>
        <end position="461"/>
    </location>
</feature>
<keyword evidence="1" id="KW-0505">Motor protein</keyword>
<dbReference type="KEGG" id="spar:SPRG_19207"/>
<evidence type="ECO:0000313" key="3">
    <source>
        <dbReference type="EMBL" id="KDO33577.1"/>
    </source>
</evidence>
<dbReference type="Proteomes" id="UP000030745">
    <property type="component" value="Unassembled WGS sequence"/>
</dbReference>
<dbReference type="GO" id="GO:0008017">
    <property type="term" value="F:microtubule binding"/>
    <property type="evidence" value="ECO:0007669"/>
    <property type="project" value="InterPro"/>
</dbReference>
<name>A0A067D3I3_SAPPC</name>
<comment type="similarity">
    <text evidence="1">Belongs to the TRAFAC class myosin-kinesin ATPase superfamily. Kinesin family.</text>
</comment>
<dbReference type="GO" id="GO:0007018">
    <property type="term" value="P:microtubule-based movement"/>
    <property type="evidence" value="ECO:0007669"/>
    <property type="project" value="InterPro"/>
</dbReference>
<evidence type="ECO:0000313" key="4">
    <source>
        <dbReference type="Proteomes" id="UP000030745"/>
    </source>
</evidence>
<dbReference type="GO" id="GO:0005871">
    <property type="term" value="C:kinesin complex"/>
    <property type="evidence" value="ECO:0007669"/>
    <property type="project" value="TreeGrafter"/>
</dbReference>
<dbReference type="Gene3D" id="3.40.850.10">
    <property type="entry name" value="Kinesin motor domain"/>
    <property type="match status" value="1"/>
</dbReference>
<dbReference type="PANTHER" id="PTHR24115:SF799">
    <property type="entry name" value="KINESIN-LIKE PROTEIN"/>
    <property type="match status" value="1"/>
</dbReference>